<keyword evidence="11" id="KW-0472">Membrane</keyword>
<protein>
    <submittedName>
        <fullName evidence="17">Polysaccharide export outer membrane protein</fullName>
    </submittedName>
</protein>
<dbReference type="InterPro" id="IPR049712">
    <property type="entry name" value="Poly_export"/>
</dbReference>
<feature type="domain" description="SLBB" evidence="16">
    <location>
        <begin position="240"/>
        <end position="318"/>
    </location>
</feature>
<evidence type="ECO:0000256" key="9">
    <source>
        <dbReference type="ARBA" id="ARBA00023065"/>
    </source>
</evidence>
<dbReference type="InterPro" id="IPR003715">
    <property type="entry name" value="Poly_export_N"/>
</dbReference>
<keyword evidence="6" id="KW-0812">Transmembrane</keyword>
<evidence type="ECO:0000313" key="17">
    <source>
        <dbReference type="EMBL" id="SHJ96896.1"/>
    </source>
</evidence>
<dbReference type="GO" id="GO:0015159">
    <property type="term" value="F:polysaccharide transmembrane transporter activity"/>
    <property type="evidence" value="ECO:0007669"/>
    <property type="project" value="InterPro"/>
</dbReference>
<evidence type="ECO:0000256" key="10">
    <source>
        <dbReference type="ARBA" id="ARBA00023114"/>
    </source>
</evidence>
<accession>A0A1M6NMS4</accession>
<evidence type="ECO:0000256" key="4">
    <source>
        <dbReference type="ARBA" id="ARBA00022452"/>
    </source>
</evidence>
<sequence>MKTIRNRDACTGSGATAQVVKDRQLNKRNAFIHGPFKARLANRANATLGFSLALLATLSGCALAPGSYMGAPPAQTANAQSGSEPQVTEVVQDGITFRLHSLNGDLIARLSSQPDGVVPTSLRLPAGTPSAYRVRSGDSLRVIVWDRPELNNPGFSALNTSIVSIGGTESASVPSATAGGNLDPVGRVVQPDGSIYFPYIGKVKVAGETIDAIRADLTSRLNKVVKNPQLDVTVSSYRSQKIYVSGAVRAPGSLALTDTPETVADAISGAGGYSAGADLAGATLNRGGKVFPLDLYAFFYNGDLSQNVLLKDGDVVNVPERRFKKVFVLGEVTKPVSQVMPVGVLTLSEAISDAGGLNQLSANASQVYVFRQGPNRTVDVFHLDATSPGMLVLADQFLLQPRDVIFVDAAHVTRFYRVVSQILPFASALYLGAEAFK</sequence>
<evidence type="ECO:0000256" key="7">
    <source>
        <dbReference type="ARBA" id="ARBA00022729"/>
    </source>
</evidence>
<evidence type="ECO:0000259" key="16">
    <source>
        <dbReference type="Pfam" id="PF22461"/>
    </source>
</evidence>
<gene>
    <name evidence="17" type="ORF">SAMN05192548_1010162</name>
</gene>
<feature type="domain" description="Polysaccharide export protein N-terminal" evidence="15">
    <location>
        <begin position="128"/>
        <end position="234"/>
    </location>
</feature>
<evidence type="ECO:0000256" key="6">
    <source>
        <dbReference type="ARBA" id="ARBA00022692"/>
    </source>
</evidence>
<keyword evidence="13" id="KW-0998">Cell outer membrane</keyword>
<keyword evidence="10" id="KW-0626">Porin</keyword>
<dbReference type="Gene3D" id="3.30.1950.10">
    <property type="entry name" value="wza like domain"/>
    <property type="match status" value="1"/>
</dbReference>
<dbReference type="Gene3D" id="3.10.560.10">
    <property type="entry name" value="Outer membrane lipoprotein wza domain like"/>
    <property type="match status" value="2"/>
</dbReference>
<keyword evidence="12" id="KW-0564">Palmitate</keyword>
<comment type="similarity">
    <text evidence="2">Belongs to the BexD/CtrA/VexA family.</text>
</comment>
<dbReference type="GO" id="GO:0006811">
    <property type="term" value="P:monoatomic ion transport"/>
    <property type="evidence" value="ECO:0007669"/>
    <property type="project" value="UniProtKB-KW"/>
</dbReference>
<evidence type="ECO:0000256" key="8">
    <source>
        <dbReference type="ARBA" id="ARBA00023047"/>
    </source>
</evidence>
<evidence type="ECO:0000256" key="3">
    <source>
        <dbReference type="ARBA" id="ARBA00022448"/>
    </source>
</evidence>
<keyword evidence="14" id="KW-0449">Lipoprotein</keyword>
<keyword evidence="4" id="KW-1134">Transmembrane beta strand</keyword>
<proteinExistence type="inferred from homology"/>
<evidence type="ECO:0000256" key="12">
    <source>
        <dbReference type="ARBA" id="ARBA00023139"/>
    </source>
</evidence>
<dbReference type="PANTHER" id="PTHR33619:SF3">
    <property type="entry name" value="POLYSACCHARIDE EXPORT PROTEIN GFCE-RELATED"/>
    <property type="match status" value="1"/>
</dbReference>
<dbReference type="InterPro" id="IPR054765">
    <property type="entry name" value="SLBB_dom"/>
</dbReference>
<evidence type="ECO:0000256" key="14">
    <source>
        <dbReference type="ARBA" id="ARBA00023288"/>
    </source>
</evidence>
<evidence type="ECO:0000313" key="18">
    <source>
        <dbReference type="Proteomes" id="UP000184395"/>
    </source>
</evidence>
<dbReference type="GO" id="GO:0046930">
    <property type="term" value="C:pore complex"/>
    <property type="evidence" value="ECO:0007669"/>
    <property type="project" value="UniProtKB-KW"/>
</dbReference>
<organism evidence="17 18">
    <name type="scientific">Paraburkholderia terricola</name>
    <dbReference type="NCBI Taxonomy" id="169427"/>
    <lineage>
        <taxon>Bacteria</taxon>
        <taxon>Pseudomonadati</taxon>
        <taxon>Pseudomonadota</taxon>
        <taxon>Betaproteobacteria</taxon>
        <taxon>Burkholderiales</taxon>
        <taxon>Burkholderiaceae</taxon>
        <taxon>Paraburkholderia</taxon>
    </lineage>
</organism>
<name>A0A1M6NMS4_9BURK</name>
<dbReference type="STRING" id="169427.SAMN05192548_1010162"/>
<evidence type="ECO:0000256" key="2">
    <source>
        <dbReference type="ARBA" id="ARBA00009450"/>
    </source>
</evidence>
<evidence type="ECO:0000256" key="11">
    <source>
        <dbReference type="ARBA" id="ARBA00023136"/>
    </source>
</evidence>
<dbReference type="Pfam" id="PF02563">
    <property type="entry name" value="Poly_export"/>
    <property type="match status" value="1"/>
</dbReference>
<dbReference type="Proteomes" id="UP000184395">
    <property type="component" value="Unassembled WGS sequence"/>
</dbReference>
<dbReference type="GO" id="GO:0009279">
    <property type="term" value="C:cell outer membrane"/>
    <property type="evidence" value="ECO:0007669"/>
    <property type="project" value="UniProtKB-SubCell"/>
</dbReference>
<dbReference type="GO" id="GO:0015288">
    <property type="term" value="F:porin activity"/>
    <property type="evidence" value="ECO:0007669"/>
    <property type="project" value="UniProtKB-KW"/>
</dbReference>
<dbReference type="EMBL" id="FRAB01000010">
    <property type="protein sequence ID" value="SHJ96896.1"/>
    <property type="molecule type" value="Genomic_DNA"/>
</dbReference>
<keyword evidence="8" id="KW-0625">Polysaccharide transport</keyword>
<dbReference type="AlphaFoldDB" id="A0A1M6NMS4"/>
<comment type="subcellular location">
    <subcellularLocation>
        <location evidence="1">Cell outer membrane</location>
        <topology evidence="1">Multi-pass membrane protein</topology>
    </subcellularLocation>
</comment>
<keyword evidence="3" id="KW-0813">Transport</keyword>
<feature type="domain" description="SLBB" evidence="16">
    <location>
        <begin position="324"/>
        <end position="407"/>
    </location>
</feature>
<evidence type="ECO:0000256" key="13">
    <source>
        <dbReference type="ARBA" id="ARBA00023237"/>
    </source>
</evidence>
<evidence type="ECO:0000256" key="5">
    <source>
        <dbReference type="ARBA" id="ARBA00022597"/>
    </source>
</evidence>
<dbReference type="PANTHER" id="PTHR33619">
    <property type="entry name" value="POLYSACCHARIDE EXPORT PROTEIN GFCE-RELATED"/>
    <property type="match status" value="1"/>
</dbReference>
<keyword evidence="7" id="KW-0732">Signal</keyword>
<keyword evidence="9" id="KW-0406">Ion transport</keyword>
<keyword evidence="5" id="KW-0762">Sugar transport</keyword>
<evidence type="ECO:0000259" key="15">
    <source>
        <dbReference type="Pfam" id="PF02563"/>
    </source>
</evidence>
<dbReference type="Pfam" id="PF22461">
    <property type="entry name" value="SLBB_2"/>
    <property type="match status" value="2"/>
</dbReference>
<evidence type="ECO:0000256" key="1">
    <source>
        <dbReference type="ARBA" id="ARBA00004571"/>
    </source>
</evidence>
<reference evidence="17 18" key="1">
    <citation type="submission" date="2016-11" db="EMBL/GenBank/DDBJ databases">
        <authorList>
            <person name="Jaros S."/>
            <person name="Januszkiewicz K."/>
            <person name="Wedrychowicz H."/>
        </authorList>
    </citation>
    <scope>NUCLEOTIDE SEQUENCE [LARGE SCALE GENOMIC DNA]</scope>
    <source>
        <strain evidence="17 18">LMG 20594</strain>
    </source>
</reference>